<feature type="region of interest" description="Disordered" evidence="1">
    <location>
        <begin position="1"/>
        <end position="61"/>
    </location>
</feature>
<comment type="caution">
    <text evidence="3">The sequence shown here is derived from an EMBL/GenBank/DDBJ whole genome shotgun (WGS) entry which is preliminary data.</text>
</comment>
<keyword evidence="4" id="KW-1185">Reference proteome</keyword>
<dbReference type="Pfam" id="PF13403">
    <property type="entry name" value="Hint_2"/>
    <property type="match status" value="1"/>
</dbReference>
<dbReference type="RefSeq" id="WP_109758496.1">
    <property type="nucleotide sequence ID" value="NZ_CP034588.1"/>
</dbReference>
<dbReference type="InterPro" id="IPR028992">
    <property type="entry name" value="Hedgehog/Intein_dom"/>
</dbReference>
<proteinExistence type="predicted"/>
<dbReference type="Proteomes" id="UP000245390">
    <property type="component" value="Unassembled WGS sequence"/>
</dbReference>
<accession>A0A316GAK1</accession>
<feature type="compositionally biased region" description="Basic and acidic residues" evidence="1">
    <location>
        <begin position="44"/>
        <end position="61"/>
    </location>
</feature>
<dbReference type="EMBL" id="QGGV01000002">
    <property type="protein sequence ID" value="PWK57934.1"/>
    <property type="molecule type" value="Genomic_DNA"/>
</dbReference>
<dbReference type="AlphaFoldDB" id="A0A316GAK1"/>
<name>A0A316GAK1_9RHOB</name>
<dbReference type="KEGG" id="salo:EF888_11290"/>
<dbReference type="OrthoDB" id="6305173at2"/>
<reference evidence="3 4" key="1">
    <citation type="submission" date="2018-05" db="EMBL/GenBank/DDBJ databases">
        <title>Genomic Encyclopedia of Type Strains, Phase IV (KMG-IV): sequencing the most valuable type-strain genomes for metagenomic binning, comparative biology and taxonomic classification.</title>
        <authorList>
            <person name="Goeker M."/>
        </authorList>
    </citation>
    <scope>NUCLEOTIDE SEQUENCE [LARGE SCALE GENOMIC DNA]</scope>
    <source>
        <strain evidence="3 4">DSM 103371</strain>
    </source>
</reference>
<evidence type="ECO:0000256" key="1">
    <source>
        <dbReference type="SAM" id="MobiDB-lite"/>
    </source>
</evidence>
<evidence type="ECO:0000313" key="3">
    <source>
        <dbReference type="EMBL" id="PWK57934.1"/>
    </source>
</evidence>
<organism evidence="3 4">
    <name type="scientific">Silicimonas algicola</name>
    <dbReference type="NCBI Taxonomy" id="1826607"/>
    <lineage>
        <taxon>Bacteria</taxon>
        <taxon>Pseudomonadati</taxon>
        <taxon>Pseudomonadota</taxon>
        <taxon>Alphaproteobacteria</taxon>
        <taxon>Rhodobacterales</taxon>
        <taxon>Paracoccaceae</taxon>
    </lineage>
</organism>
<gene>
    <name evidence="3" type="ORF">C8D95_102584</name>
</gene>
<protein>
    <submittedName>
        <fullName evidence="3">Hint domain-containing protein</fullName>
    </submittedName>
</protein>
<sequence length="208" mass="22832">MSKNIAPDTGERSRLSRVVSRMTTGRTTRRQPVDAEGHPLSPADSERHPRERAAPAAVREEGLDTWPLPGLAPMTRVRTSFGDVHAVALRKGDPVLTNTGDYRPIVWLNRIMLDEHILRLKPDCNPIVIGANALGPSAPACEIQVSPRQVIAGDHRSGLSGSREASMLLARPGVRRLQESGLSYTMFHVGEAAEIYVEGLYLRFPIET</sequence>
<evidence type="ECO:0000313" key="4">
    <source>
        <dbReference type="Proteomes" id="UP000245390"/>
    </source>
</evidence>
<feature type="domain" description="Hedgehog/Intein (Hint)" evidence="2">
    <location>
        <begin position="70"/>
        <end position="200"/>
    </location>
</feature>
<evidence type="ECO:0000259" key="2">
    <source>
        <dbReference type="Pfam" id="PF13403"/>
    </source>
</evidence>